<reference evidence="2" key="1">
    <citation type="submission" date="2018-12" db="EMBL/GenBank/DDBJ databases">
        <title>Singled stranded DNA viruses identified in blackflies (Austrosimulium ungulatum) sampled in New Zealand.</title>
        <authorList>
            <person name="Kraberger S."/>
            <person name="Fontenele R.S."/>
            <person name="Schmidlin K."/>
            <person name="Walters M."/>
            <person name="Varsani A."/>
        </authorList>
    </citation>
    <scope>NUCLEOTIDE SEQUENCE [LARGE SCALE GENOMIC DNA]</scope>
    <source>
        <strain evidence="2">044</strain>
    </source>
</reference>
<dbReference type="EMBL" id="MK249148">
    <property type="protein sequence ID" value="QCQ84677.1"/>
    <property type="molecule type" value="Genomic_DNA"/>
</dbReference>
<dbReference type="Proteomes" id="UP000322219">
    <property type="component" value="Segment"/>
</dbReference>
<feature type="region of interest" description="Disordered" evidence="1">
    <location>
        <begin position="329"/>
        <end position="358"/>
    </location>
</feature>
<sequence length="375" mass="42053">MSILGELAGVGLSAAYNEISQQNAEQRAQRNYEKNAKMQFGFAQQAERNSAANQKFGLMAAGLSPALASEGRFSGVVGNSAPLQAAQGQKIDPLTLSELMNQKAQRELIDEERRGKEIDNDRKDDENATYDVNLRNWIDSQLKREDISDDYRSWLGAMRDNSQSYSKGTYDALSSYIELPAKIQQKVLEKADAEFKTEILDAKQKLQSYNWIAAMDYAQWERLVSDSAQIQMNTSLLAAKTGLTRHEANRLMAETKKLIEETKAISNNNVVELWTNQEWKKLMAYYGDKGITSAIDLIGVAGKAKVAGKALKNFKGSVEQGSKYSANNVLKSSPSLKMPQRSKRFSTPEHLRENSHTRYGEYIARSKARAKRFPK</sequence>
<evidence type="ECO:0000313" key="2">
    <source>
        <dbReference type="EMBL" id="QCQ84677.1"/>
    </source>
</evidence>
<accession>A0A4P8PJZ4</accession>
<evidence type="ECO:0000256" key="1">
    <source>
        <dbReference type="SAM" id="MobiDB-lite"/>
    </source>
</evidence>
<feature type="compositionally biased region" description="Basic and acidic residues" evidence="1">
    <location>
        <begin position="346"/>
        <end position="358"/>
    </location>
</feature>
<protein>
    <submittedName>
        <fullName evidence="2">Uncharacterized protein</fullName>
    </submittedName>
</protein>
<name>A0A4P8PJZ4_9VIRU</name>
<organism evidence="2">
    <name type="scientific">Blackfly microvirus SF02</name>
    <dbReference type="NCBI Taxonomy" id="2576452"/>
    <lineage>
        <taxon>Viruses</taxon>
        <taxon>Monodnaviria</taxon>
        <taxon>Sangervirae</taxon>
        <taxon>Phixviricota</taxon>
        <taxon>Malgrandaviricetes</taxon>
        <taxon>Petitvirales</taxon>
        <taxon>Microviridae</taxon>
        <taxon>Microvirus</taxon>
    </lineage>
</organism>
<proteinExistence type="predicted"/>